<dbReference type="PANTHER" id="PTHR46494">
    <property type="entry name" value="CORA FAMILY METAL ION TRANSPORTER (EUROFUNG)"/>
    <property type="match status" value="1"/>
</dbReference>
<keyword evidence="3 8" id="KW-0813">Transport</keyword>
<dbReference type="InterPro" id="IPR004488">
    <property type="entry name" value="Mg/Co-transport_prot_CorA"/>
</dbReference>
<evidence type="ECO:0000256" key="6">
    <source>
        <dbReference type="ARBA" id="ARBA00022989"/>
    </source>
</evidence>
<proteinExistence type="inferred from homology"/>
<evidence type="ECO:0000256" key="7">
    <source>
        <dbReference type="ARBA" id="ARBA00023136"/>
    </source>
</evidence>
<dbReference type="GO" id="GO:0050897">
    <property type="term" value="F:cobalt ion binding"/>
    <property type="evidence" value="ECO:0007669"/>
    <property type="project" value="TreeGrafter"/>
</dbReference>
<dbReference type="GO" id="GO:0015095">
    <property type="term" value="F:magnesium ion transmembrane transporter activity"/>
    <property type="evidence" value="ECO:0007669"/>
    <property type="project" value="UniProtKB-UniRule"/>
</dbReference>
<feature type="transmembrane region" description="Helical" evidence="8">
    <location>
        <begin position="328"/>
        <end position="348"/>
    </location>
</feature>
<keyword evidence="8" id="KW-0406">Ion transport</keyword>
<evidence type="ECO:0000313" key="9">
    <source>
        <dbReference type="EMBL" id="SFC97733.1"/>
    </source>
</evidence>
<dbReference type="RefSeq" id="WP_090091656.1">
    <property type="nucleotide sequence ID" value="NZ_FOMG01000015.1"/>
</dbReference>
<dbReference type="EMBL" id="FOMG01000015">
    <property type="protein sequence ID" value="SFC97733.1"/>
    <property type="molecule type" value="Genomic_DNA"/>
</dbReference>
<gene>
    <name evidence="8" type="primary">corA</name>
    <name evidence="9" type="ORF">SAMN05421842_11586</name>
</gene>
<evidence type="ECO:0000256" key="5">
    <source>
        <dbReference type="ARBA" id="ARBA00022692"/>
    </source>
</evidence>
<keyword evidence="8" id="KW-0460">Magnesium</keyword>
<keyword evidence="10" id="KW-1185">Reference proteome</keyword>
<dbReference type="PANTHER" id="PTHR46494:SF1">
    <property type="entry name" value="CORA FAMILY METAL ION TRANSPORTER (EUROFUNG)"/>
    <property type="match status" value="1"/>
</dbReference>
<dbReference type="NCBIfam" id="TIGR00383">
    <property type="entry name" value="corA"/>
    <property type="match status" value="1"/>
</dbReference>
<dbReference type="CDD" id="cd12828">
    <property type="entry name" value="TmCorA-like_1"/>
    <property type="match status" value="1"/>
</dbReference>
<dbReference type="GO" id="GO:0015087">
    <property type="term" value="F:cobalt ion transmembrane transporter activity"/>
    <property type="evidence" value="ECO:0007669"/>
    <property type="project" value="UniProtKB-UniRule"/>
</dbReference>
<organism evidence="9 10">
    <name type="scientific">Clostridium uliginosum</name>
    <dbReference type="NCBI Taxonomy" id="119641"/>
    <lineage>
        <taxon>Bacteria</taxon>
        <taxon>Bacillati</taxon>
        <taxon>Bacillota</taxon>
        <taxon>Clostridia</taxon>
        <taxon>Eubacteriales</taxon>
        <taxon>Clostridiaceae</taxon>
        <taxon>Clostridium</taxon>
    </lineage>
</organism>
<comment type="function">
    <text evidence="8">Mediates influx of magnesium ions.</text>
</comment>
<evidence type="ECO:0000256" key="2">
    <source>
        <dbReference type="ARBA" id="ARBA00009765"/>
    </source>
</evidence>
<dbReference type="AlphaFoldDB" id="A0A1I1NSI6"/>
<keyword evidence="6 8" id="KW-1133">Transmembrane helix</keyword>
<dbReference type="Pfam" id="PF01544">
    <property type="entry name" value="CorA"/>
    <property type="match status" value="1"/>
</dbReference>
<evidence type="ECO:0000256" key="4">
    <source>
        <dbReference type="ARBA" id="ARBA00022475"/>
    </source>
</evidence>
<dbReference type="OrthoDB" id="9803416at2"/>
<dbReference type="SUPFAM" id="SSF144083">
    <property type="entry name" value="Magnesium transport protein CorA, transmembrane region"/>
    <property type="match status" value="1"/>
</dbReference>
<dbReference type="GO" id="GO:0005886">
    <property type="term" value="C:plasma membrane"/>
    <property type="evidence" value="ECO:0007669"/>
    <property type="project" value="UniProtKB-SubCell"/>
</dbReference>
<dbReference type="SUPFAM" id="SSF143865">
    <property type="entry name" value="CorA soluble domain-like"/>
    <property type="match status" value="1"/>
</dbReference>
<dbReference type="GO" id="GO:0000287">
    <property type="term" value="F:magnesium ion binding"/>
    <property type="evidence" value="ECO:0007669"/>
    <property type="project" value="TreeGrafter"/>
</dbReference>
<name>A0A1I1NSI6_9CLOT</name>
<dbReference type="FunFam" id="1.20.58.340:FF:000012">
    <property type="entry name" value="Magnesium transport protein CorA"/>
    <property type="match status" value="1"/>
</dbReference>
<dbReference type="InterPro" id="IPR045861">
    <property type="entry name" value="CorA_cytoplasmic_dom"/>
</dbReference>
<dbReference type="InterPro" id="IPR002523">
    <property type="entry name" value="MgTranspt_CorA/ZnTranspt_ZntB"/>
</dbReference>
<dbReference type="Proteomes" id="UP000199263">
    <property type="component" value="Unassembled WGS sequence"/>
</dbReference>
<evidence type="ECO:0000256" key="3">
    <source>
        <dbReference type="ARBA" id="ARBA00022448"/>
    </source>
</evidence>
<dbReference type="Gene3D" id="1.20.58.340">
    <property type="entry name" value="Magnesium transport protein CorA, transmembrane region"/>
    <property type="match status" value="2"/>
</dbReference>
<reference evidence="9 10" key="1">
    <citation type="submission" date="2016-10" db="EMBL/GenBank/DDBJ databases">
        <authorList>
            <person name="de Groot N.N."/>
        </authorList>
    </citation>
    <scope>NUCLEOTIDE SEQUENCE [LARGE SCALE GENOMIC DNA]</scope>
    <source>
        <strain evidence="9 10">DSM 12992</strain>
    </source>
</reference>
<keyword evidence="5 8" id="KW-0812">Transmembrane</keyword>
<keyword evidence="7 8" id="KW-0472">Membrane</keyword>
<sequence length="354" mass="41373">MNTIMKRRSIKAGLPPGSLIYTGEKKSETIQIKLFNYTVDRFEEKVIDLNDVSLLHTEKSNVHWINVEGIHDVNTIEKLGRCFGIHSLVLEDILNTGQRPKIENYEGYTYIVVRMLFYDNELGEFTTEQESFILGENYVISFSERKIETYNTVREGIRQGVGRIRKMGADYLIYNLLDAIVDNYFVVLEELSEKIEDTEDELVSNPSKSTLQVIHKLKRQMLYLHKSVWPLREVVNSLARSETPLVKDSVDIYIRDLYDHVIQVMDTTETLRDILSSMLDMYLSSVSNKMNEIMKVLTIISTVFIPLSFIVGLYGMNLTNMPEYNWPWMYPVVWIIMISIATLMLIFFKKKKWW</sequence>
<protein>
    <recommendedName>
        <fullName evidence="8">Magnesium transport protein CorA</fullName>
    </recommendedName>
</protein>
<dbReference type="Gene3D" id="3.30.460.20">
    <property type="entry name" value="CorA soluble domain-like"/>
    <property type="match status" value="1"/>
</dbReference>
<comment type="similarity">
    <text evidence="2 8">Belongs to the CorA metal ion transporter (MIT) (TC 1.A.35) family.</text>
</comment>
<evidence type="ECO:0000256" key="8">
    <source>
        <dbReference type="RuleBase" id="RU362010"/>
    </source>
</evidence>
<accession>A0A1I1NSI6</accession>
<evidence type="ECO:0000256" key="1">
    <source>
        <dbReference type="ARBA" id="ARBA00004651"/>
    </source>
</evidence>
<feature type="transmembrane region" description="Helical" evidence="8">
    <location>
        <begin position="296"/>
        <end position="316"/>
    </location>
</feature>
<keyword evidence="4 8" id="KW-1003">Cell membrane</keyword>
<comment type="subcellular location">
    <subcellularLocation>
        <location evidence="1">Cell membrane</location>
        <topology evidence="1">Multi-pass membrane protein</topology>
    </subcellularLocation>
    <subcellularLocation>
        <location evidence="8">Membrane</location>
        <topology evidence="8">Multi-pass membrane protein</topology>
    </subcellularLocation>
</comment>
<evidence type="ECO:0000313" key="10">
    <source>
        <dbReference type="Proteomes" id="UP000199263"/>
    </source>
</evidence>
<dbReference type="InterPro" id="IPR045863">
    <property type="entry name" value="CorA_TM1_TM2"/>
</dbReference>